<dbReference type="GO" id="GO:0015990">
    <property type="term" value="P:electron transport coupled proton transport"/>
    <property type="evidence" value="ECO:0007669"/>
    <property type="project" value="TreeGrafter"/>
</dbReference>
<accession>A0A6C2YMY0</accession>
<dbReference type="Gene3D" id="1.20.210.10">
    <property type="entry name" value="Cytochrome c oxidase-like, subunit I domain"/>
    <property type="match status" value="1"/>
</dbReference>
<dbReference type="InterPro" id="IPR023616">
    <property type="entry name" value="Cyt_c_oxase-like_su1_dom"/>
</dbReference>
<evidence type="ECO:0000256" key="2">
    <source>
        <dbReference type="SAM" id="Phobius"/>
    </source>
</evidence>
<keyword evidence="2" id="KW-0812">Transmembrane</keyword>
<sequence length="500" mass="55842">MAAATTDLPFSNGTVPEDTAAQRRAFAMERARLDASTRGPVLTFFSFAVFWLVLGSIFGLITSLKFHTYWILGDSPWLTAGRLRPAHLNSVAYGWGSNAGIGAILWLVSRLTRAEMVLPKVLYLSAGLWNLGVLIGTVGILAGYSTSVEWLEYPKLASPFLVSGLLLVSLWSIATFQNRREKHVYVTLWYCFGAVFWMPWLYTVASFLIIWMPATGVVQATTNWWFAHNVLGLWLTPIGLGAAYYLIPKVIGRPIYSYYLSIVGFWALALFYSWAGMHHLVGGPLPAWMVSASVVGSMMMFIPVMAVALNHHMTMIGNFQHLRYSPTLRFVVFGAMAYTVTSFQGSVEALRSFSEIAHFTHYTVGHAHLGAYGFYSMIMFGTMYYAVPRLTGWEWGSPTLIRIHFWTTAIGITIYFTGLTIGGWYQGLAMNLDSNIPFMRTVLNTVPYLWSRSLGGSLMTIGHIVFAVLFVMNICRLGSRRQGPTYFRERETAQPATASI</sequence>
<reference evidence="4" key="1">
    <citation type="submission" date="2019-04" db="EMBL/GenBank/DDBJ databases">
        <authorList>
            <consortium name="Science for Life Laboratories"/>
        </authorList>
    </citation>
    <scope>NUCLEOTIDE SEQUENCE</scope>
    <source>
        <strain evidence="4">MBLW1</strain>
    </source>
</reference>
<dbReference type="Proteomes" id="UP000464378">
    <property type="component" value="Chromosome"/>
</dbReference>
<feature type="domain" description="Cytochrome oxidase subunit I profile" evidence="3">
    <location>
        <begin position="1"/>
        <end position="500"/>
    </location>
</feature>
<dbReference type="KEGG" id="tim:GMBLW1_11640"/>
<dbReference type="SUPFAM" id="SSF81442">
    <property type="entry name" value="Cytochrome c oxidase subunit I-like"/>
    <property type="match status" value="1"/>
</dbReference>
<feature type="transmembrane region" description="Helical" evidence="2">
    <location>
        <begin position="156"/>
        <end position="176"/>
    </location>
</feature>
<dbReference type="InParanoid" id="A0A6C2YMY0"/>
<dbReference type="InterPro" id="IPR000883">
    <property type="entry name" value="Cyt_C_Oxase_1"/>
</dbReference>
<dbReference type="EMBL" id="LR586016">
    <property type="protein sequence ID" value="VIP02796.1"/>
    <property type="molecule type" value="Genomic_DNA"/>
</dbReference>
<feature type="transmembrane region" description="Helical" evidence="2">
    <location>
        <begin position="258"/>
        <end position="275"/>
    </location>
</feature>
<keyword evidence="2" id="KW-1133">Transmembrane helix</keyword>
<feature type="transmembrane region" description="Helical" evidence="2">
    <location>
        <begin position="121"/>
        <end position="144"/>
    </location>
</feature>
<keyword evidence="1" id="KW-0679">Respiratory chain</keyword>
<dbReference type="EMBL" id="LR593887">
    <property type="protein sequence ID" value="VTS02476.1"/>
    <property type="molecule type" value="Genomic_DNA"/>
</dbReference>
<keyword evidence="5" id="KW-1185">Reference proteome</keyword>
<name>A0A6C2YMY0_9BACT</name>
<feature type="transmembrane region" description="Helical" evidence="2">
    <location>
        <begin position="399"/>
        <end position="425"/>
    </location>
</feature>
<gene>
    <name evidence="4" type="ORF">GMBLW1_11640</name>
</gene>
<protein>
    <recommendedName>
        <fullName evidence="3">Cytochrome oxidase subunit I profile domain-containing protein</fullName>
    </recommendedName>
</protein>
<evidence type="ECO:0000313" key="4">
    <source>
        <dbReference type="EMBL" id="VIP02796.1"/>
    </source>
</evidence>
<feature type="transmembrane region" description="Helical" evidence="2">
    <location>
        <begin position="287"/>
        <end position="309"/>
    </location>
</feature>
<dbReference type="GO" id="GO:0022904">
    <property type="term" value="P:respiratory electron transport chain"/>
    <property type="evidence" value="ECO:0007669"/>
    <property type="project" value="TreeGrafter"/>
</dbReference>
<keyword evidence="2" id="KW-0472">Membrane</keyword>
<keyword evidence="1" id="KW-0813">Transport</keyword>
<feature type="transmembrane region" description="Helical" evidence="2">
    <location>
        <begin position="92"/>
        <end position="109"/>
    </location>
</feature>
<feature type="transmembrane region" description="Helical" evidence="2">
    <location>
        <begin position="330"/>
        <end position="347"/>
    </location>
</feature>
<dbReference type="GO" id="GO:0004129">
    <property type="term" value="F:cytochrome-c oxidase activity"/>
    <property type="evidence" value="ECO:0007669"/>
    <property type="project" value="InterPro"/>
</dbReference>
<feature type="transmembrane region" description="Helical" evidence="2">
    <location>
        <begin position="224"/>
        <end position="246"/>
    </location>
</feature>
<dbReference type="AlphaFoldDB" id="A0A6C2YMY0"/>
<evidence type="ECO:0000259" key="3">
    <source>
        <dbReference type="PROSITE" id="PS50855"/>
    </source>
</evidence>
<dbReference type="RefSeq" id="WP_162657931.1">
    <property type="nucleotide sequence ID" value="NZ_LR593887.1"/>
</dbReference>
<feature type="transmembrane region" description="Helical" evidence="2">
    <location>
        <begin position="449"/>
        <end position="472"/>
    </location>
</feature>
<feature type="transmembrane region" description="Helical" evidence="2">
    <location>
        <begin position="188"/>
        <end position="212"/>
    </location>
</feature>
<evidence type="ECO:0000256" key="1">
    <source>
        <dbReference type="ARBA" id="ARBA00022660"/>
    </source>
</evidence>
<dbReference type="GO" id="GO:0020037">
    <property type="term" value="F:heme binding"/>
    <property type="evidence" value="ECO:0007669"/>
    <property type="project" value="InterPro"/>
</dbReference>
<feature type="transmembrane region" description="Helical" evidence="2">
    <location>
        <begin position="41"/>
        <end position="72"/>
    </location>
</feature>
<proteinExistence type="predicted"/>
<dbReference type="InterPro" id="IPR036927">
    <property type="entry name" value="Cyt_c_oxase-like_su1_sf"/>
</dbReference>
<dbReference type="GO" id="GO:0016020">
    <property type="term" value="C:membrane"/>
    <property type="evidence" value="ECO:0007669"/>
    <property type="project" value="InterPro"/>
</dbReference>
<dbReference type="PROSITE" id="PS50855">
    <property type="entry name" value="COX1"/>
    <property type="match status" value="1"/>
</dbReference>
<dbReference type="PANTHER" id="PTHR10422:SF29">
    <property type="entry name" value="CYTOCHROME C OXIDASE SUBUNIT 1 HOMOLOG, BACTEROID"/>
    <property type="match status" value="1"/>
</dbReference>
<keyword evidence="1" id="KW-0249">Electron transport</keyword>
<dbReference type="Pfam" id="PF00115">
    <property type="entry name" value="COX1"/>
    <property type="match status" value="1"/>
</dbReference>
<dbReference type="GO" id="GO:0009060">
    <property type="term" value="P:aerobic respiration"/>
    <property type="evidence" value="ECO:0007669"/>
    <property type="project" value="InterPro"/>
</dbReference>
<evidence type="ECO:0000313" key="5">
    <source>
        <dbReference type="Proteomes" id="UP000464378"/>
    </source>
</evidence>
<dbReference type="PANTHER" id="PTHR10422">
    <property type="entry name" value="CYTOCHROME C OXIDASE SUBUNIT 1"/>
    <property type="match status" value="1"/>
</dbReference>
<feature type="transmembrane region" description="Helical" evidence="2">
    <location>
        <begin position="367"/>
        <end position="387"/>
    </location>
</feature>
<organism evidence="4">
    <name type="scientific">Tuwongella immobilis</name>
    <dbReference type="NCBI Taxonomy" id="692036"/>
    <lineage>
        <taxon>Bacteria</taxon>
        <taxon>Pseudomonadati</taxon>
        <taxon>Planctomycetota</taxon>
        <taxon>Planctomycetia</taxon>
        <taxon>Gemmatales</taxon>
        <taxon>Gemmataceae</taxon>
        <taxon>Tuwongella</taxon>
    </lineage>
</organism>